<evidence type="ECO:0000256" key="7">
    <source>
        <dbReference type="RuleBase" id="RU363032"/>
    </source>
</evidence>
<feature type="domain" description="ABC transmembrane type-1" evidence="8">
    <location>
        <begin position="77"/>
        <end position="257"/>
    </location>
</feature>
<evidence type="ECO:0000259" key="8">
    <source>
        <dbReference type="PROSITE" id="PS50928"/>
    </source>
</evidence>
<dbReference type="RefSeq" id="WP_200130958.1">
    <property type="nucleotide sequence ID" value="NZ_JAEHOI010000002.1"/>
</dbReference>
<evidence type="ECO:0000256" key="2">
    <source>
        <dbReference type="ARBA" id="ARBA00022448"/>
    </source>
</evidence>
<dbReference type="Gene3D" id="1.10.3720.10">
    <property type="entry name" value="MetI-like"/>
    <property type="match status" value="1"/>
</dbReference>
<comment type="similarity">
    <text evidence="7">Belongs to the binding-protein-dependent transport system permease family.</text>
</comment>
<keyword evidence="3" id="KW-1003">Cell membrane</keyword>
<gene>
    <name evidence="9" type="ORF">JD292_01405</name>
</gene>
<feature type="transmembrane region" description="Helical" evidence="7">
    <location>
        <begin position="84"/>
        <end position="106"/>
    </location>
</feature>
<dbReference type="EMBL" id="JAEHOI010000002">
    <property type="protein sequence ID" value="MBK0420738.1"/>
    <property type="molecule type" value="Genomic_DNA"/>
</dbReference>
<dbReference type="GO" id="GO:0005886">
    <property type="term" value="C:plasma membrane"/>
    <property type="evidence" value="ECO:0007669"/>
    <property type="project" value="UniProtKB-SubCell"/>
</dbReference>
<keyword evidence="4 7" id="KW-0812">Transmembrane</keyword>
<dbReference type="Proteomes" id="UP000618733">
    <property type="component" value="Unassembled WGS sequence"/>
</dbReference>
<dbReference type="Pfam" id="PF00528">
    <property type="entry name" value="BPD_transp_1"/>
    <property type="match status" value="1"/>
</dbReference>
<reference evidence="9" key="1">
    <citation type="submission" date="2020-12" db="EMBL/GenBank/DDBJ databases">
        <title>Leucobacter sp. CAS2, isolated from Chromium sludge.</title>
        <authorList>
            <person name="Xu Z."/>
        </authorList>
    </citation>
    <scope>NUCLEOTIDE SEQUENCE</scope>
    <source>
        <strain evidence="9">CSA2</strain>
    </source>
</reference>
<dbReference type="AlphaFoldDB" id="A0A934UWY2"/>
<evidence type="ECO:0000256" key="5">
    <source>
        <dbReference type="ARBA" id="ARBA00022989"/>
    </source>
</evidence>
<keyword evidence="5 7" id="KW-1133">Transmembrane helix</keyword>
<name>A0A934UWY2_9MICO</name>
<dbReference type="InterPro" id="IPR000515">
    <property type="entry name" value="MetI-like"/>
</dbReference>
<accession>A0A934UWY2</accession>
<evidence type="ECO:0000256" key="3">
    <source>
        <dbReference type="ARBA" id="ARBA00022475"/>
    </source>
</evidence>
<keyword evidence="2 7" id="KW-0813">Transport</keyword>
<feature type="transmembrane region" description="Helical" evidence="7">
    <location>
        <begin position="20"/>
        <end position="43"/>
    </location>
</feature>
<comment type="subcellular location">
    <subcellularLocation>
        <location evidence="1 7">Cell membrane</location>
        <topology evidence="1 7">Multi-pass membrane protein</topology>
    </subcellularLocation>
</comment>
<sequence>MSTTAAPRRARRRARIGERLSRPAYLTTAVATFVILIALWWIVSAAGLVDPMFLPGPDAVAGALARQAANGELWGDIGVSAFRIAMGFILATVMAVPLGTLMGVNARVEAALEPLMDFIRYMPVVAFVPLTIVWVGIDETQKFLIIWMGTFFQQVLMVADAVRRTPRNLVSLGETLGLSRTRLLTSIVVPSAMPRIWDALRVTLGWAWTWLVVAELVAASSGMGFRITVAQRFFETDLIIGYVVVLGVLGLILDQAMRAGGRRMFAYQEGRS</sequence>
<dbReference type="PANTHER" id="PTHR30151">
    <property type="entry name" value="ALKANE SULFONATE ABC TRANSPORTER-RELATED, MEMBRANE SUBUNIT"/>
    <property type="match status" value="1"/>
</dbReference>
<evidence type="ECO:0000313" key="9">
    <source>
        <dbReference type="EMBL" id="MBK0420738.1"/>
    </source>
</evidence>
<comment type="caution">
    <text evidence="9">The sequence shown here is derived from an EMBL/GenBank/DDBJ whole genome shotgun (WGS) entry which is preliminary data.</text>
</comment>
<evidence type="ECO:0000256" key="1">
    <source>
        <dbReference type="ARBA" id="ARBA00004651"/>
    </source>
</evidence>
<feature type="transmembrane region" description="Helical" evidence="7">
    <location>
        <begin position="239"/>
        <end position="257"/>
    </location>
</feature>
<feature type="transmembrane region" description="Helical" evidence="7">
    <location>
        <begin position="118"/>
        <end position="137"/>
    </location>
</feature>
<evidence type="ECO:0000256" key="4">
    <source>
        <dbReference type="ARBA" id="ARBA00022692"/>
    </source>
</evidence>
<evidence type="ECO:0000313" key="10">
    <source>
        <dbReference type="Proteomes" id="UP000618733"/>
    </source>
</evidence>
<keyword evidence="6 7" id="KW-0472">Membrane</keyword>
<evidence type="ECO:0000256" key="6">
    <source>
        <dbReference type="ARBA" id="ARBA00023136"/>
    </source>
</evidence>
<dbReference type="PROSITE" id="PS50928">
    <property type="entry name" value="ABC_TM1"/>
    <property type="match status" value="1"/>
</dbReference>
<dbReference type="CDD" id="cd06261">
    <property type="entry name" value="TM_PBP2"/>
    <property type="match status" value="1"/>
</dbReference>
<organism evidence="9 10">
    <name type="scientific">Leucobacter edaphi</name>
    <dbReference type="NCBI Taxonomy" id="2796472"/>
    <lineage>
        <taxon>Bacteria</taxon>
        <taxon>Bacillati</taxon>
        <taxon>Actinomycetota</taxon>
        <taxon>Actinomycetes</taxon>
        <taxon>Micrococcales</taxon>
        <taxon>Microbacteriaceae</taxon>
        <taxon>Leucobacter</taxon>
    </lineage>
</organism>
<dbReference type="InterPro" id="IPR035906">
    <property type="entry name" value="MetI-like_sf"/>
</dbReference>
<dbReference type="PANTHER" id="PTHR30151:SF0">
    <property type="entry name" value="ABC TRANSPORTER PERMEASE PROTEIN MJ0413-RELATED"/>
    <property type="match status" value="1"/>
</dbReference>
<dbReference type="FunFam" id="1.10.3720.10:FF:000003">
    <property type="entry name" value="Aliphatic sulfonate ABC transporter permease"/>
    <property type="match status" value="1"/>
</dbReference>
<dbReference type="SUPFAM" id="SSF161098">
    <property type="entry name" value="MetI-like"/>
    <property type="match status" value="1"/>
</dbReference>
<feature type="transmembrane region" description="Helical" evidence="7">
    <location>
        <begin position="199"/>
        <end position="219"/>
    </location>
</feature>
<keyword evidence="10" id="KW-1185">Reference proteome</keyword>
<dbReference type="GO" id="GO:0042918">
    <property type="term" value="P:alkanesulfonate transmembrane transport"/>
    <property type="evidence" value="ECO:0007669"/>
    <property type="project" value="UniProtKB-ARBA"/>
</dbReference>
<proteinExistence type="inferred from homology"/>
<protein>
    <submittedName>
        <fullName evidence="9">ABC transporter permease</fullName>
    </submittedName>
</protein>